<sequence>MRRFLHIGISHLQLARFLIVGTRGSVPEIGFSPAFESRRRRRMRLGGENAKNDTETSGVPVVPAMDEYEAKSICFEKYGFIQKPLLVKNWSGFLQELRQIEFRWALAPNAGGVIVFTALEHGREGEKVLCNLKGSTGCAPIAEFFECCGGFIQGRCDKYFVKFLDPDGGEHVVKIVSKRQIAASDNVSPVFDEPILPVLAQHNCRGTSVEVSVTDSRTGVLTPVFNDISLQTFNYAFLTSMPVFLKRNDVGIRNADFVSKEQMRHFRFAWCFLRRESLMTAVEMSELDLLLPP</sequence>
<organism evidence="1 2">
    <name type="scientific">Trypanosoma cruzi</name>
    <dbReference type="NCBI Taxonomy" id="5693"/>
    <lineage>
        <taxon>Eukaryota</taxon>
        <taxon>Discoba</taxon>
        <taxon>Euglenozoa</taxon>
        <taxon>Kinetoplastea</taxon>
        <taxon>Metakinetoplastina</taxon>
        <taxon>Trypanosomatida</taxon>
        <taxon>Trypanosomatidae</taxon>
        <taxon>Trypanosoma</taxon>
        <taxon>Schizotrypanum</taxon>
    </lineage>
</organism>
<dbReference type="VEuPathDB" id="TriTrypDB:Tc_MARK_1850"/>
<dbReference type="VEuPathDB" id="TriTrypDB:TcCLB.509045.10"/>
<proteinExistence type="predicted"/>
<dbReference type="VEuPathDB" id="TriTrypDB:BCY84_01236"/>
<dbReference type="Proteomes" id="UP000246121">
    <property type="component" value="Unassembled WGS sequence"/>
</dbReference>
<dbReference type="VEuPathDB" id="TriTrypDB:TcBrA4_0030320"/>
<reference evidence="1 2" key="1">
    <citation type="journal article" date="2018" name="Microb. Genom.">
        <title>Expanding an expanded genome: long-read sequencing of Trypanosoma cruzi.</title>
        <authorList>
            <person name="Berna L."/>
            <person name="Rodriguez M."/>
            <person name="Chiribao M.L."/>
            <person name="Parodi-Talice A."/>
            <person name="Pita S."/>
            <person name="Rijo G."/>
            <person name="Alvarez-Valin F."/>
            <person name="Robello C."/>
        </authorList>
    </citation>
    <scope>NUCLEOTIDE SEQUENCE [LARGE SCALE GENOMIC DNA]</scope>
    <source>
        <strain evidence="1 2">Dm28c</strain>
    </source>
</reference>
<dbReference type="VEuPathDB" id="TriTrypDB:TcCLB.507929.30"/>
<evidence type="ECO:0000313" key="2">
    <source>
        <dbReference type="Proteomes" id="UP000246121"/>
    </source>
</evidence>
<evidence type="ECO:0000313" key="1">
    <source>
        <dbReference type="EMBL" id="PWU91657.1"/>
    </source>
</evidence>
<dbReference type="VEuPathDB" id="TriTrypDB:TCSYLVIO_003138"/>
<gene>
    <name evidence="1" type="ORF">C4B63_42g41</name>
</gene>
<dbReference type="EMBL" id="PRFA01000042">
    <property type="protein sequence ID" value="PWU91657.1"/>
    <property type="molecule type" value="Genomic_DNA"/>
</dbReference>
<dbReference type="VEuPathDB" id="TriTrypDB:C4B63_42g41"/>
<dbReference type="VEuPathDB" id="TriTrypDB:TcG_00329"/>
<dbReference type="VEuPathDB" id="TriTrypDB:C3747_41g202"/>
<comment type="caution">
    <text evidence="1">The sequence shown here is derived from an EMBL/GenBank/DDBJ whole genome shotgun (WGS) entry which is preliminary data.</text>
</comment>
<protein>
    <submittedName>
        <fullName evidence="1">Uncharacterized protein</fullName>
    </submittedName>
</protein>
<dbReference type="AlphaFoldDB" id="A0A2V2V531"/>
<dbReference type="VEuPathDB" id="TriTrypDB:ECC02_000206"/>
<accession>A0A2V2V531</accession>
<dbReference type="VEuPathDB" id="TriTrypDB:TcYC6_0095650"/>
<dbReference type="VEuPathDB" id="TriTrypDB:TcCL_ESM07277"/>
<name>A0A2V2V531_TRYCR</name>